<evidence type="ECO:0000256" key="1">
    <source>
        <dbReference type="SAM" id="Phobius"/>
    </source>
</evidence>
<sequence>MNKIDWSRNFEWFVNIGGTISSILVIIYMIILIKYILLDKTTILKVNVYATLTEHYREALTKTPEEIKNYFQNKFPIGKTEIIPNEFIAEKKRKIMAEITLTNPNKLAVVIGSDEHDIKILNIYNREGNKIEYINVNKRKDMPTKNQTEIEKGQLKLNKGDYIAILTQEFGENGEQEIEIEVEGHKKTISLSPLHMSPNPTNYIEVKNNIKSYIIKYLKK</sequence>
<organism evidence="2">
    <name type="scientific">Staphylococcus aureus</name>
    <dbReference type="NCBI Taxonomy" id="1280"/>
    <lineage>
        <taxon>Bacteria</taxon>
        <taxon>Bacillati</taxon>
        <taxon>Bacillota</taxon>
        <taxon>Bacilli</taxon>
        <taxon>Bacillales</taxon>
        <taxon>Staphylococcaceae</taxon>
        <taxon>Staphylococcus</taxon>
    </lineage>
</organism>
<keyword evidence="1" id="KW-1133">Transmembrane helix</keyword>
<reference evidence="2" key="1">
    <citation type="submission" date="2009-08" db="EMBL/GenBank/DDBJ databases">
        <authorList>
            <person name="Gill J."/>
            <person name="Borman J."/>
            <person name="Shetty J."/>
            <person name="Hostetler J."/>
            <person name="Durkin S."/>
            <person name="Montgomery B."/>
        </authorList>
    </citation>
    <scope>NUCLEOTIDE SEQUENCE</scope>
    <source>
        <strain evidence="2">VET A0-49420c</strain>
        <plasmid evidence="2">SAP017A</plasmid>
    </source>
</reference>
<accession>D2J6K8</accession>
<gene>
    <name evidence="2" type="ORF">SAP017A_034</name>
</gene>
<geneLocation type="plasmid" evidence="2">
    <name>SAP017A</name>
</geneLocation>
<dbReference type="EMBL" id="GQ900382">
    <property type="protein sequence ID" value="ADA61489.1"/>
    <property type="molecule type" value="Genomic_DNA"/>
</dbReference>
<reference evidence="2" key="2">
    <citation type="submission" date="2009-12" db="EMBL/GenBank/DDBJ databases">
        <authorList>
            <person name="Summers A.O."/>
            <person name="Shearer J."/>
            <person name="Wireman J."/>
        </authorList>
    </citation>
    <scope>NUCLEOTIDE SEQUENCE</scope>
    <source>
        <strain evidence="2">VET A0-49420c</strain>
        <plasmid evidence="2">SAP017A</plasmid>
    </source>
</reference>
<feature type="transmembrane region" description="Helical" evidence="1">
    <location>
        <begin position="12"/>
        <end position="37"/>
    </location>
</feature>
<proteinExistence type="predicted"/>
<keyword evidence="2" id="KW-0614">Plasmid</keyword>
<dbReference type="RefSeq" id="WP_012816484.1">
    <property type="nucleotide sequence ID" value="NC_013321.1"/>
</dbReference>
<name>D2J6K8_STAAU</name>
<keyword evidence="1" id="KW-0812">Transmembrane</keyword>
<evidence type="ECO:0000313" key="2">
    <source>
        <dbReference type="EMBL" id="ADA61489.1"/>
    </source>
</evidence>
<dbReference type="AlphaFoldDB" id="D2J6K8"/>
<protein>
    <submittedName>
        <fullName evidence="2">Uncharacterized protein</fullName>
    </submittedName>
</protein>
<keyword evidence="1" id="KW-0472">Membrane</keyword>